<dbReference type="PANTHER" id="PTHR21666:SF270">
    <property type="entry name" value="MUREIN HYDROLASE ACTIVATOR ENVC"/>
    <property type="match status" value="1"/>
</dbReference>
<dbReference type="eggNOG" id="COG0739">
    <property type="taxonomic scope" value="Bacteria"/>
</dbReference>
<feature type="domain" description="M23ase beta-sheet core" evidence="1">
    <location>
        <begin position="78"/>
        <end position="173"/>
    </location>
</feature>
<dbReference type="SUPFAM" id="SSF51261">
    <property type="entry name" value="Duplicated hybrid motif"/>
    <property type="match status" value="1"/>
</dbReference>
<dbReference type="PANTHER" id="PTHR21666">
    <property type="entry name" value="PEPTIDASE-RELATED"/>
    <property type="match status" value="1"/>
</dbReference>
<keyword evidence="3" id="KW-1185">Reference proteome</keyword>
<sequence length="390" mass="44559">MEIHARSYSERKLSAGIVVKQYPADELYEESWNTEFLKAYKNIPVPDSLVIDVSNFVMPVEGKVTSPYGPREYHGEHFHYGTDIKLQVGDTVRAAFEGKVRVRNYDPNGYGYYLVLRHPNGLETVYGHLSQFLVEQNQNVNAGEPIALGGCTGNAYGPHLHFEIRILCNAINPAEIIDFDKLCLKEDIYVYRKGQTEENLIEQESVKEEIEDVKPIDTPGVEEETEVLSEITEPDAAELCLLRKKEQIMKEVSDITLQWEQLISDENQYISELTILMGDLEESIGKMGSGKITCWNKELETINSRIGILNTKNGNIRYRRDKLKEKQTLIDSQLEGNPLLKEMVSMEYFFRLINEWNDLLKEANSKINTYNNIIAAFNSSVNHLNPSDNP</sequence>
<organism evidence="2 3">
    <name type="scientific">Azobacteroides pseudotrichonymphae genomovar. CFP2</name>
    <dbReference type="NCBI Taxonomy" id="511995"/>
    <lineage>
        <taxon>Bacteria</taxon>
        <taxon>Pseudomonadati</taxon>
        <taxon>Bacteroidota</taxon>
        <taxon>Bacteroidia</taxon>
        <taxon>Bacteroidales</taxon>
        <taxon>Candidatus Azobacteroides</taxon>
    </lineage>
</organism>
<dbReference type="STRING" id="511995.CFPG_703"/>
<evidence type="ECO:0000313" key="3">
    <source>
        <dbReference type="Proteomes" id="UP000000723"/>
    </source>
</evidence>
<protein>
    <submittedName>
        <fullName evidence="2">M23 family peptidase</fullName>
    </submittedName>
</protein>
<dbReference type="Proteomes" id="UP000000723">
    <property type="component" value="Chromosome"/>
</dbReference>
<name>B6YRZ4_AZOPC</name>
<gene>
    <name evidence="2" type="ordered locus">CFPG_703</name>
</gene>
<dbReference type="InterPro" id="IPR016047">
    <property type="entry name" value="M23ase_b-sheet_dom"/>
</dbReference>
<dbReference type="EMBL" id="AP010656">
    <property type="protein sequence ID" value="BAG83966.1"/>
    <property type="molecule type" value="Genomic_DNA"/>
</dbReference>
<dbReference type="KEGG" id="aps:CFPG_703"/>
<evidence type="ECO:0000313" key="2">
    <source>
        <dbReference type="EMBL" id="BAG83966.1"/>
    </source>
</evidence>
<dbReference type="AlphaFoldDB" id="B6YRZ4"/>
<reference evidence="3" key="1">
    <citation type="journal article" date="2008" name="Science">
        <title>Genome of an endosymbiont coupling N2 fixation to cellulolysis within RT protist cells in termite gut.</title>
        <authorList>
            <person name="Hongoh Y."/>
            <person name="Sharma V.K."/>
            <person name="Prakash T."/>
            <person name="Noda S."/>
            <person name="Toh H."/>
            <person name="Taylor T.D."/>
            <person name="Kudo T."/>
            <person name="Sakaki Y."/>
            <person name="Toyoda A."/>
            <person name="Hattori M."/>
            <person name="Ohkuma M."/>
        </authorList>
    </citation>
    <scope>NUCLEOTIDE SEQUENCE [LARGE SCALE GENOMIC DNA]</scope>
</reference>
<dbReference type="Pfam" id="PF01551">
    <property type="entry name" value="Peptidase_M23"/>
    <property type="match status" value="1"/>
</dbReference>
<accession>B6YRZ4</accession>
<evidence type="ECO:0000259" key="1">
    <source>
        <dbReference type="Pfam" id="PF01551"/>
    </source>
</evidence>
<dbReference type="CDD" id="cd12797">
    <property type="entry name" value="M23_peptidase"/>
    <property type="match status" value="1"/>
</dbReference>
<dbReference type="Gene3D" id="2.70.70.10">
    <property type="entry name" value="Glucose Permease (Domain IIA)"/>
    <property type="match status" value="1"/>
</dbReference>
<dbReference type="HOGENOM" id="CLU_810506_0_0_10"/>
<dbReference type="GO" id="GO:0004222">
    <property type="term" value="F:metalloendopeptidase activity"/>
    <property type="evidence" value="ECO:0007669"/>
    <property type="project" value="TreeGrafter"/>
</dbReference>
<dbReference type="InterPro" id="IPR050570">
    <property type="entry name" value="Cell_wall_metabolism_enzyme"/>
</dbReference>
<dbReference type="InterPro" id="IPR011055">
    <property type="entry name" value="Dup_hybrid_motif"/>
</dbReference>
<proteinExistence type="predicted"/>